<reference evidence="2" key="1">
    <citation type="submission" date="2021-03" db="EMBL/GenBank/DDBJ databases">
        <authorList>
            <person name="Kanchanasin P."/>
            <person name="Saeng-In P."/>
            <person name="Phongsopitanun W."/>
            <person name="Yuki M."/>
            <person name="Kudo T."/>
            <person name="Ohkuma M."/>
            <person name="Tanasupawat S."/>
        </authorList>
    </citation>
    <scope>NUCLEOTIDE SEQUENCE</scope>
    <source>
        <strain evidence="2">GKU 128</strain>
    </source>
</reference>
<protein>
    <recommendedName>
        <fullName evidence="1">SCO6045-like C-terminal domain-containing protein</fullName>
    </recommendedName>
</protein>
<evidence type="ECO:0000259" key="1">
    <source>
        <dbReference type="Pfam" id="PF26136"/>
    </source>
</evidence>
<dbReference type="Pfam" id="PF26136">
    <property type="entry name" value="SCO6045_C"/>
    <property type="match status" value="1"/>
</dbReference>
<dbReference type="RefSeq" id="WP_208260536.1">
    <property type="nucleotide sequence ID" value="NZ_JAGEOJ010000016.1"/>
</dbReference>
<evidence type="ECO:0000313" key="2">
    <source>
        <dbReference type="EMBL" id="MBO2452524.1"/>
    </source>
</evidence>
<feature type="domain" description="SCO6045-like C-terminal" evidence="1">
    <location>
        <begin position="24"/>
        <end position="106"/>
    </location>
</feature>
<dbReference type="InterPro" id="IPR058711">
    <property type="entry name" value="SCO6045-like_C"/>
</dbReference>
<evidence type="ECO:0000313" key="3">
    <source>
        <dbReference type="Proteomes" id="UP000669179"/>
    </source>
</evidence>
<sequence>MTDPQPQEVQEVQEALVTDPQLLAAQEALVQAITAGGPLPPGFDEGGVRAAARSILLKRAGEVGRAWPVLAESYGTDWQETFVAWAADRPTKGSIRDAWDFARAHRSELKPAAARELAFTEMRWHYDGESEPRPRRFAVRFLGTGLAVQLRGRVRFVGR</sequence>
<comment type="caution">
    <text evidence="2">The sequence shown here is derived from an EMBL/GenBank/DDBJ whole genome shotgun (WGS) entry which is preliminary data.</text>
</comment>
<gene>
    <name evidence="2" type="ORF">J4573_35910</name>
</gene>
<name>A0A939PNW3_9ACTN</name>
<dbReference type="Proteomes" id="UP000669179">
    <property type="component" value="Unassembled WGS sequence"/>
</dbReference>
<accession>A0A939PNW3</accession>
<organism evidence="2 3">
    <name type="scientific">Actinomadura barringtoniae</name>
    <dbReference type="NCBI Taxonomy" id="1427535"/>
    <lineage>
        <taxon>Bacteria</taxon>
        <taxon>Bacillati</taxon>
        <taxon>Actinomycetota</taxon>
        <taxon>Actinomycetes</taxon>
        <taxon>Streptosporangiales</taxon>
        <taxon>Thermomonosporaceae</taxon>
        <taxon>Actinomadura</taxon>
    </lineage>
</organism>
<keyword evidence="3" id="KW-1185">Reference proteome</keyword>
<proteinExistence type="predicted"/>
<dbReference type="EMBL" id="JAGEOJ010000016">
    <property type="protein sequence ID" value="MBO2452524.1"/>
    <property type="molecule type" value="Genomic_DNA"/>
</dbReference>
<dbReference type="AlphaFoldDB" id="A0A939PNW3"/>